<organism evidence="1 2">
    <name type="scientific">Actinospica acidiphila</name>
    <dbReference type="NCBI Taxonomy" id="304899"/>
    <lineage>
        <taxon>Bacteria</taxon>
        <taxon>Bacillati</taxon>
        <taxon>Actinomycetota</taxon>
        <taxon>Actinomycetes</taxon>
        <taxon>Catenulisporales</taxon>
        <taxon>Actinospicaceae</taxon>
        <taxon>Actinospica</taxon>
    </lineage>
</organism>
<evidence type="ECO:0000313" key="2">
    <source>
        <dbReference type="Proteomes" id="UP000471745"/>
    </source>
</evidence>
<evidence type="ECO:0000313" key="1">
    <source>
        <dbReference type="EMBL" id="NEC48206.1"/>
    </source>
</evidence>
<proteinExistence type="predicted"/>
<name>A0A9X5CGV6_9ACTN</name>
<feature type="non-terminal residue" evidence="1">
    <location>
        <position position="67"/>
    </location>
</feature>
<protein>
    <submittedName>
        <fullName evidence="1">GNAT family N-acetyltransferase</fullName>
    </submittedName>
</protein>
<reference evidence="1 2" key="1">
    <citation type="submission" date="2020-01" db="EMBL/GenBank/DDBJ databases">
        <title>Insect and environment-associated Actinomycetes.</title>
        <authorList>
            <person name="Currrie C."/>
            <person name="Chevrette M."/>
            <person name="Carlson C."/>
            <person name="Stubbendieck R."/>
            <person name="Wendt-Pienkowski E."/>
        </authorList>
    </citation>
    <scope>NUCLEOTIDE SEQUENCE [LARGE SCALE GENOMIC DNA]</scope>
    <source>
        <strain evidence="1 2">SID8189</strain>
    </source>
</reference>
<accession>A0A9X5CGV6</accession>
<keyword evidence="2" id="KW-1185">Reference proteome</keyword>
<dbReference type="AlphaFoldDB" id="A0A9X5CGV6"/>
<feature type="non-terminal residue" evidence="1">
    <location>
        <position position="1"/>
    </location>
</feature>
<dbReference type="Proteomes" id="UP000471745">
    <property type="component" value="Unassembled WGS sequence"/>
</dbReference>
<sequence length="67" mass="7239">ELLCAELERRGWVREVTAELWTGGLAPVADLGDGTSGVLLSRDADEAWLARYQRKGVSEVALRVLGG</sequence>
<dbReference type="EMBL" id="JAAGNA010000225">
    <property type="protein sequence ID" value="NEC48206.1"/>
    <property type="molecule type" value="Genomic_DNA"/>
</dbReference>
<comment type="caution">
    <text evidence="1">The sequence shown here is derived from an EMBL/GenBank/DDBJ whole genome shotgun (WGS) entry which is preliminary data.</text>
</comment>
<gene>
    <name evidence="1" type="ORF">G3I18_06400</name>
</gene>